<dbReference type="Gene3D" id="1.20.58.340">
    <property type="entry name" value="Magnesium transport protein CorA, transmembrane region"/>
    <property type="match status" value="1"/>
</dbReference>
<dbReference type="GO" id="GO:0016020">
    <property type="term" value="C:membrane"/>
    <property type="evidence" value="ECO:0007669"/>
    <property type="project" value="UniProtKB-SubCell"/>
</dbReference>
<name>A0A2J6PV51_9HELO</name>
<gene>
    <name evidence="7" type="ORF">NA56DRAFT_691593</name>
</gene>
<evidence type="ECO:0000259" key="6">
    <source>
        <dbReference type="Pfam" id="PF26616"/>
    </source>
</evidence>
<proteinExistence type="predicted"/>
<organism evidence="7 8">
    <name type="scientific">Hyaloscypha hepaticicola</name>
    <dbReference type="NCBI Taxonomy" id="2082293"/>
    <lineage>
        <taxon>Eukaryota</taxon>
        <taxon>Fungi</taxon>
        <taxon>Dikarya</taxon>
        <taxon>Ascomycota</taxon>
        <taxon>Pezizomycotina</taxon>
        <taxon>Leotiomycetes</taxon>
        <taxon>Helotiales</taxon>
        <taxon>Hyaloscyphaceae</taxon>
        <taxon>Hyaloscypha</taxon>
    </lineage>
</organism>
<evidence type="ECO:0000256" key="4">
    <source>
        <dbReference type="ARBA" id="ARBA00023136"/>
    </source>
</evidence>
<reference evidence="7 8" key="1">
    <citation type="submission" date="2016-05" db="EMBL/GenBank/DDBJ databases">
        <title>A degradative enzymes factory behind the ericoid mycorrhizal symbiosis.</title>
        <authorList>
            <consortium name="DOE Joint Genome Institute"/>
            <person name="Martino E."/>
            <person name="Morin E."/>
            <person name="Grelet G."/>
            <person name="Kuo A."/>
            <person name="Kohler A."/>
            <person name="Daghino S."/>
            <person name="Barry K."/>
            <person name="Choi C."/>
            <person name="Cichocki N."/>
            <person name="Clum A."/>
            <person name="Copeland A."/>
            <person name="Hainaut M."/>
            <person name="Haridas S."/>
            <person name="Labutti K."/>
            <person name="Lindquist E."/>
            <person name="Lipzen A."/>
            <person name="Khouja H.-R."/>
            <person name="Murat C."/>
            <person name="Ohm R."/>
            <person name="Olson A."/>
            <person name="Spatafora J."/>
            <person name="Veneault-Fourrey C."/>
            <person name="Henrissat B."/>
            <person name="Grigoriev I."/>
            <person name="Martin F."/>
            <person name="Perotto S."/>
        </authorList>
    </citation>
    <scope>NUCLEOTIDE SEQUENCE [LARGE SCALE GENOMIC DNA]</scope>
    <source>
        <strain evidence="7 8">UAMH 7357</strain>
    </source>
</reference>
<dbReference type="AlphaFoldDB" id="A0A2J6PV51"/>
<dbReference type="EMBL" id="KZ613497">
    <property type="protein sequence ID" value="PMD17905.1"/>
    <property type="molecule type" value="Genomic_DNA"/>
</dbReference>
<keyword evidence="3 5" id="KW-1133">Transmembrane helix</keyword>
<keyword evidence="2 5" id="KW-0812">Transmembrane</keyword>
<dbReference type="InterPro" id="IPR058257">
    <property type="entry name" value="CorA-like_dom"/>
</dbReference>
<keyword evidence="8" id="KW-1185">Reference proteome</keyword>
<feature type="domain" description="CorA-like transporter" evidence="6">
    <location>
        <begin position="11"/>
        <end position="262"/>
    </location>
</feature>
<dbReference type="STRING" id="1745343.A0A2J6PV51"/>
<comment type="subcellular location">
    <subcellularLocation>
        <location evidence="1">Membrane</location>
        <topology evidence="1">Multi-pass membrane protein</topology>
    </subcellularLocation>
</comment>
<dbReference type="Pfam" id="PF26616">
    <property type="entry name" value="CorA-like"/>
    <property type="match status" value="1"/>
</dbReference>
<dbReference type="OrthoDB" id="5396681at2759"/>
<dbReference type="InterPro" id="IPR045863">
    <property type="entry name" value="CorA_TM1_TM2"/>
</dbReference>
<sequence>MSHHDVDEFDGWEVYPQNLRLSSLDVDDARIADRISRHAKELFVDKSASTFKHLELGAPNQDGLREVQFAQIQTIDKLRAAFRRPQDSLLFFLHQSYTWSRLEICEEHFRKLFTCLKVDPSFIDIVHVFCEKVRPVEEGFNGFFFNHSNQLVKGNPTLNNMDSSYSIGYNIKYVAQHGRTAPKDPFSIREVGVYQHYSSLTQKCSWVFLQASEQLQDRLKRNFQCCDDTAPSNQLLLHSIILLGLSEDWRDYLVYLEEEFSMLVDRGFYANIMGPQFEGDVEANYSDIRKLQILTDKLQRLRQTLSLNLRLCRQLKDSIEIIQRDPSITSPGGITSVQTKLNKFLYYQQTSLDRIQTLISRSTGISQLVLNILEIRATEASKQMNVEMQKLTEQGVNENRLMKKLTQKSTQDTKSMMIVSLISAIFLPATFLASLFGSNFFVYSQDGNMLTVASNFWIYIVFTTGFSGAAIGLWFLWKRRSVRRLEAGDLEMQGIE</sequence>
<keyword evidence="4 5" id="KW-0472">Membrane</keyword>
<accession>A0A2J6PV51</accession>
<dbReference type="SUPFAM" id="SSF144083">
    <property type="entry name" value="Magnesium transport protein CorA, transmembrane region"/>
    <property type="match status" value="1"/>
</dbReference>
<evidence type="ECO:0000313" key="7">
    <source>
        <dbReference type="EMBL" id="PMD17905.1"/>
    </source>
</evidence>
<evidence type="ECO:0000256" key="5">
    <source>
        <dbReference type="SAM" id="Phobius"/>
    </source>
</evidence>
<evidence type="ECO:0000256" key="1">
    <source>
        <dbReference type="ARBA" id="ARBA00004141"/>
    </source>
</evidence>
<evidence type="ECO:0000313" key="8">
    <source>
        <dbReference type="Proteomes" id="UP000235672"/>
    </source>
</evidence>
<feature type="transmembrane region" description="Helical" evidence="5">
    <location>
        <begin position="456"/>
        <end position="477"/>
    </location>
</feature>
<evidence type="ECO:0000256" key="2">
    <source>
        <dbReference type="ARBA" id="ARBA00022692"/>
    </source>
</evidence>
<protein>
    <recommendedName>
        <fullName evidence="6">CorA-like transporter domain-containing protein</fullName>
    </recommendedName>
</protein>
<dbReference type="Proteomes" id="UP000235672">
    <property type="component" value="Unassembled WGS sequence"/>
</dbReference>
<feature type="transmembrane region" description="Helical" evidence="5">
    <location>
        <begin position="416"/>
        <end position="436"/>
    </location>
</feature>
<evidence type="ECO:0000256" key="3">
    <source>
        <dbReference type="ARBA" id="ARBA00022989"/>
    </source>
</evidence>